<dbReference type="AlphaFoldDB" id="A0A4V6I3X8"/>
<proteinExistence type="inferred from homology"/>
<evidence type="ECO:0000313" key="9">
    <source>
        <dbReference type="Proteomes" id="UP000029707"/>
    </source>
</evidence>
<dbReference type="GO" id="GO:0035870">
    <property type="term" value="F:dITP diphosphatase activity"/>
    <property type="evidence" value="ECO:0007669"/>
    <property type="project" value="UniProtKB-UniRule"/>
</dbReference>
<dbReference type="RefSeq" id="WP_052061171.1">
    <property type="nucleotide sequence ID" value="NZ_CAJUDB010000006.1"/>
</dbReference>
<keyword evidence="3 7" id="KW-0547">Nucleotide-binding</keyword>
<dbReference type="SUPFAM" id="SSF52972">
    <property type="entry name" value="ITPase-like"/>
    <property type="match status" value="1"/>
</dbReference>
<dbReference type="GO" id="GO:0017111">
    <property type="term" value="F:ribonucleoside triphosphate phosphatase activity"/>
    <property type="evidence" value="ECO:0007669"/>
    <property type="project" value="InterPro"/>
</dbReference>
<dbReference type="GO" id="GO:0046872">
    <property type="term" value="F:metal ion binding"/>
    <property type="evidence" value="ECO:0007669"/>
    <property type="project" value="UniProtKB-KW"/>
</dbReference>
<dbReference type="GO" id="GO:0009146">
    <property type="term" value="P:purine nucleoside triphosphate catabolic process"/>
    <property type="evidence" value="ECO:0007669"/>
    <property type="project" value="UniProtKB-UniRule"/>
</dbReference>
<dbReference type="EMBL" id="JRMQ02000006">
    <property type="protein sequence ID" value="TLE01793.1"/>
    <property type="molecule type" value="Genomic_DNA"/>
</dbReference>
<dbReference type="GO" id="GO:0009117">
    <property type="term" value="P:nucleotide metabolic process"/>
    <property type="evidence" value="ECO:0007669"/>
    <property type="project" value="UniProtKB-KW"/>
</dbReference>
<evidence type="ECO:0000256" key="5">
    <source>
        <dbReference type="ARBA" id="ARBA00022842"/>
    </source>
</evidence>
<comment type="similarity">
    <text evidence="1 7">Belongs to the HAM1 NTPase family.</text>
</comment>
<comment type="cofactor">
    <cofactor evidence="7">
        <name>Mg(2+)</name>
        <dbReference type="ChEBI" id="CHEBI:18420"/>
    </cofactor>
    <text evidence="7">Binds 1 Mg(2+) ion per subunit.</text>
</comment>
<dbReference type="GeneID" id="82321887"/>
<dbReference type="GO" id="GO:0005829">
    <property type="term" value="C:cytosol"/>
    <property type="evidence" value="ECO:0007669"/>
    <property type="project" value="TreeGrafter"/>
</dbReference>
<keyword evidence="6 7" id="KW-0546">Nucleotide metabolism</keyword>
<dbReference type="HAMAP" id="MF_01405">
    <property type="entry name" value="Non_canon_purine_NTPase"/>
    <property type="match status" value="1"/>
</dbReference>
<dbReference type="Gene3D" id="3.90.950.10">
    <property type="match status" value="1"/>
</dbReference>
<dbReference type="GO" id="GO:0000166">
    <property type="term" value="F:nucleotide binding"/>
    <property type="evidence" value="ECO:0007669"/>
    <property type="project" value="UniProtKB-KW"/>
</dbReference>
<comment type="catalytic activity">
    <reaction evidence="7">
        <text>dITP + H2O = dIMP + diphosphate + H(+)</text>
        <dbReference type="Rhea" id="RHEA:28342"/>
        <dbReference type="ChEBI" id="CHEBI:15377"/>
        <dbReference type="ChEBI" id="CHEBI:15378"/>
        <dbReference type="ChEBI" id="CHEBI:33019"/>
        <dbReference type="ChEBI" id="CHEBI:61194"/>
        <dbReference type="ChEBI" id="CHEBI:61382"/>
        <dbReference type="EC" id="3.6.1.66"/>
    </reaction>
</comment>
<comment type="caution">
    <text evidence="7">Lacks conserved residue(s) required for the propagation of feature annotation.</text>
</comment>
<dbReference type="InterPro" id="IPR002637">
    <property type="entry name" value="RdgB/HAM1"/>
</dbReference>
<protein>
    <recommendedName>
        <fullName evidence="7">dITP/XTP pyrophosphatase</fullName>
        <ecNumber evidence="7">3.6.1.66</ecNumber>
    </recommendedName>
    <alternativeName>
        <fullName evidence="7">Non-canonical purine NTP pyrophosphatase</fullName>
    </alternativeName>
    <alternativeName>
        <fullName evidence="7">Non-standard purine NTP pyrophosphatase</fullName>
    </alternativeName>
    <alternativeName>
        <fullName evidence="7">Nucleoside-triphosphate diphosphatase</fullName>
    </alternativeName>
    <alternativeName>
        <fullName evidence="7">Nucleoside-triphosphate pyrophosphatase</fullName>
        <shortName evidence="7">NTPase</shortName>
    </alternativeName>
</protein>
<keyword evidence="5 7" id="KW-0460">Magnesium</keyword>
<comment type="caution">
    <text evidence="8">The sequence shown here is derived from an EMBL/GenBank/DDBJ whole genome shotgun (WGS) entry which is preliminary data.</text>
</comment>
<dbReference type="GO" id="GO:0036220">
    <property type="term" value="F:ITP diphosphatase activity"/>
    <property type="evidence" value="ECO:0007669"/>
    <property type="project" value="UniProtKB-UniRule"/>
</dbReference>
<feature type="binding site" evidence="7">
    <location>
        <begin position="228"/>
        <end position="229"/>
    </location>
    <ligand>
        <name>substrate</name>
    </ligand>
</feature>
<comment type="catalytic activity">
    <reaction evidence="7">
        <text>ITP + H2O = IMP + diphosphate + H(+)</text>
        <dbReference type="Rhea" id="RHEA:29399"/>
        <dbReference type="ChEBI" id="CHEBI:15377"/>
        <dbReference type="ChEBI" id="CHEBI:15378"/>
        <dbReference type="ChEBI" id="CHEBI:33019"/>
        <dbReference type="ChEBI" id="CHEBI:58053"/>
        <dbReference type="ChEBI" id="CHEBI:61402"/>
        <dbReference type="EC" id="3.6.1.66"/>
    </reaction>
</comment>
<dbReference type="PANTHER" id="PTHR11067:SF9">
    <property type="entry name" value="INOSINE TRIPHOSPHATE PYROPHOSPHATASE"/>
    <property type="match status" value="1"/>
</dbReference>
<dbReference type="GO" id="GO:0036222">
    <property type="term" value="F:XTP diphosphatase activity"/>
    <property type="evidence" value="ECO:0007669"/>
    <property type="project" value="UniProtKB-UniRule"/>
</dbReference>
<feature type="binding site" evidence="7">
    <location>
        <position position="84"/>
    </location>
    <ligand>
        <name>Mg(2+)</name>
        <dbReference type="ChEBI" id="CHEBI:18420"/>
    </ligand>
</feature>
<evidence type="ECO:0000256" key="3">
    <source>
        <dbReference type="ARBA" id="ARBA00022741"/>
    </source>
</evidence>
<dbReference type="InterPro" id="IPR029001">
    <property type="entry name" value="ITPase-like_fam"/>
</dbReference>
<evidence type="ECO:0000256" key="1">
    <source>
        <dbReference type="ARBA" id="ARBA00008023"/>
    </source>
</evidence>
<gene>
    <name evidence="8" type="ORF">LS65_005565</name>
</gene>
<feature type="binding site" evidence="7">
    <location>
        <begin position="7"/>
        <end position="12"/>
    </location>
    <ligand>
        <name>substrate</name>
    </ligand>
</feature>
<feature type="binding site" evidence="7">
    <location>
        <begin position="197"/>
        <end position="200"/>
    </location>
    <ligand>
        <name>substrate</name>
    </ligand>
</feature>
<keyword evidence="4 7" id="KW-0378">Hydrolase</keyword>
<comment type="function">
    <text evidence="7">Pyrophosphatase that catalyzes the hydrolysis of nucleoside triphosphates to their monophosphate derivatives, with a high preference for the non-canonical purine nucleotides XTP (xanthosine triphosphate), dITP (deoxyinosine triphosphate) and ITP. Seems to function as a house-cleaning enzyme that removes non-canonical purine nucleotides from the nucleotide pool, thus preventing their incorporation into DNA/RNA and avoiding chromosomal lesions.</text>
</comment>
<evidence type="ECO:0000313" key="8">
    <source>
        <dbReference type="EMBL" id="TLE01793.1"/>
    </source>
</evidence>
<accession>A0A4V6I3X8</accession>
<dbReference type="CDD" id="cd00515">
    <property type="entry name" value="HAM1"/>
    <property type="match status" value="1"/>
</dbReference>
<organism evidence="8 9">
    <name type="scientific">Helicobacter japonicus</name>
    <dbReference type="NCBI Taxonomy" id="425400"/>
    <lineage>
        <taxon>Bacteria</taxon>
        <taxon>Pseudomonadati</taxon>
        <taxon>Campylobacterota</taxon>
        <taxon>Epsilonproteobacteria</taxon>
        <taxon>Campylobacterales</taxon>
        <taxon>Helicobacteraceae</taxon>
        <taxon>Helicobacter</taxon>
    </lineage>
</organism>
<dbReference type="Proteomes" id="UP000029707">
    <property type="component" value="Unassembled WGS sequence"/>
</dbReference>
<dbReference type="InterPro" id="IPR020922">
    <property type="entry name" value="dITP/XTP_pyrophosphatase"/>
</dbReference>
<keyword evidence="2 7" id="KW-0479">Metal-binding</keyword>
<dbReference type="Pfam" id="PF01725">
    <property type="entry name" value="Ham1p_like"/>
    <property type="match status" value="1"/>
</dbReference>
<keyword evidence="9" id="KW-1185">Reference proteome</keyword>
<dbReference type="OrthoDB" id="9807456at2"/>
<evidence type="ECO:0000256" key="6">
    <source>
        <dbReference type="ARBA" id="ARBA00023080"/>
    </source>
</evidence>
<dbReference type="EC" id="3.6.1.66" evidence="7"/>
<comment type="subunit">
    <text evidence="7">Homodimer.</text>
</comment>
<reference evidence="8 9" key="1">
    <citation type="journal article" date="2014" name="Genome Announc.">
        <title>Draft genome sequences of eight enterohepatic helicobacter species isolated from both laboratory and wild rodents.</title>
        <authorList>
            <person name="Sheh A."/>
            <person name="Shen Z."/>
            <person name="Fox J.G."/>
        </authorList>
    </citation>
    <scope>NUCLEOTIDE SEQUENCE [LARGE SCALE GENOMIC DNA]</scope>
    <source>
        <strain evidence="8 9">MIT 01-6451</strain>
    </source>
</reference>
<feature type="active site" description="Proton acceptor" evidence="7">
    <location>
        <position position="84"/>
    </location>
</feature>
<feature type="binding site" evidence="7">
    <location>
        <position position="85"/>
    </location>
    <ligand>
        <name>substrate</name>
    </ligand>
</feature>
<name>A0A4V6I3X8_9HELI</name>
<dbReference type="PANTHER" id="PTHR11067">
    <property type="entry name" value="INOSINE TRIPHOSPHATE PYROPHOSPHATASE/HAM1 PROTEIN"/>
    <property type="match status" value="1"/>
</dbReference>
<evidence type="ECO:0000256" key="2">
    <source>
        <dbReference type="ARBA" id="ARBA00022723"/>
    </source>
</evidence>
<evidence type="ECO:0000256" key="4">
    <source>
        <dbReference type="ARBA" id="ARBA00022801"/>
    </source>
</evidence>
<sequence>MTIILATSNMHKIREFQAMLGDKNARIYAYEEILKPLHIVENGATFAENAALKAKAIYNAFYTQYTQEKEQSDLVFPLALIAEDSGICIPALGGEPGIYSARYAQYKGFKRDSQNLREHGEQRDLHLTHNSTDTMNLHCLIKQIAPFAPTPAFFVANIALIYSESSTLPPLQECVIEHFEGRLDGIAIGEARGSQGFGYDPLFVPNTDNPLQKTLAELEPSVKNMLSHRKKAISLCIKRLNMEKSESALDSIK</sequence>
<evidence type="ECO:0000256" key="7">
    <source>
        <dbReference type="HAMAP-Rule" id="MF_01405"/>
    </source>
</evidence>
<comment type="catalytic activity">
    <reaction evidence="7">
        <text>XTP + H2O = XMP + diphosphate + H(+)</text>
        <dbReference type="Rhea" id="RHEA:28610"/>
        <dbReference type="ChEBI" id="CHEBI:15377"/>
        <dbReference type="ChEBI" id="CHEBI:15378"/>
        <dbReference type="ChEBI" id="CHEBI:33019"/>
        <dbReference type="ChEBI" id="CHEBI:57464"/>
        <dbReference type="ChEBI" id="CHEBI:61314"/>
        <dbReference type="EC" id="3.6.1.66"/>
    </reaction>
</comment>
<feature type="binding site" evidence="7">
    <location>
        <position position="223"/>
    </location>
    <ligand>
        <name>substrate</name>
    </ligand>
</feature>